<proteinExistence type="predicted"/>
<organism evidence="2 3">
    <name type="scientific">Nakamurella flavida</name>
    <dbReference type="NCBI Taxonomy" id="363630"/>
    <lineage>
        <taxon>Bacteria</taxon>
        <taxon>Bacillati</taxon>
        <taxon>Actinomycetota</taxon>
        <taxon>Actinomycetes</taxon>
        <taxon>Nakamurellales</taxon>
        <taxon>Nakamurellaceae</taxon>
        <taxon>Nakamurella</taxon>
    </lineage>
</organism>
<comment type="caution">
    <text evidence="2">The sequence shown here is derived from an EMBL/GenBank/DDBJ whole genome shotgun (WGS) entry which is preliminary data.</text>
</comment>
<dbReference type="Pfam" id="PF10724">
    <property type="entry name" value="DUF2516"/>
    <property type="match status" value="1"/>
</dbReference>
<feature type="transmembrane region" description="Helical" evidence="1">
    <location>
        <begin position="73"/>
        <end position="89"/>
    </location>
</feature>
<name>A0A938YGX7_9ACTN</name>
<protein>
    <submittedName>
        <fullName evidence="2">DUF2516 family protein</fullName>
    </submittedName>
</protein>
<evidence type="ECO:0000313" key="2">
    <source>
        <dbReference type="EMBL" id="MBM9475717.1"/>
    </source>
</evidence>
<dbReference type="AlphaFoldDB" id="A0A938YGX7"/>
<dbReference type="Proteomes" id="UP000663801">
    <property type="component" value="Unassembled WGS sequence"/>
</dbReference>
<accession>A0A938YGX7</accession>
<dbReference type="EMBL" id="JAERWL010000005">
    <property type="protein sequence ID" value="MBM9475717.1"/>
    <property type="molecule type" value="Genomic_DNA"/>
</dbReference>
<evidence type="ECO:0000313" key="3">
    <source>
        <dbReference type="Proteomes" id="UP000663801"/>
    </source>
</evidence>
<keyword evidence="1" id="KW-0812">Transmembrane</keyword>
<keyword evidence="3" id="KW-1185">Reference proteome</keyword>
<dbReference type="InterPro" id="IPR019662">
    <property type="entry name" value="DUF2516"/>
</dbReference>
<sequence length="102" mass="10776">MELVIPVIIAIEWVLAIGGALLGVFAVVDALSRRPDAYAAADKQTKGTWTGITVAAAVVLGLGIPGLFPPQSLLWLAGLVGSLVYLLDVRPRLREVQSGGRW</sequence>
<feature type="transmembrane region" description="Helical" evidence="1">
    <location>
        <begin position="6"/>
        <end position="28"/>
    </location>
</feature>
<keyword evidence="1" id="KW-1133">Transmembrane helix</keyword>
<feature type="transmembrane region" description="Helical" evidence="1">
    <location>
        <begin position="49"/>
        <end position="67"/>
    </location>
</feature>
<dbReference type="RefSeq" id="WP_205255819.1">
    <property type="nucleotide sequence ID" value="NZ_BAAAPV010000002.1"/>
</dbReference>
<evidence type="ECO:0000256" key="1">
    <source>
        <dbReference type="SAM" id="Phobius"/>
    </source>
</evidence>
<keyword evidence="1" id="KW-0472">Membrane</keyword>
<reference evidence="2" key="1">
    <citation type="submission" date="2021-01" db="EMBL/GenBank/DDBJ databases">
        <title>KCTC 19127 draft genome.</title>
        <authorList>
            <person name="An D."/>
        </authorList>
    </citation>
    <scope>NUCLEOTIDE SEQUENCE</scope>
    <source>
        <strain evidence="2">KCTC 19127</strain>
    </source>
</reference>
<gene>
    <name evidence="2" type="ORF">JL107_04580</name>
</gene>